<evidence type="ECO:0000313" key="2">
    <source>
        <dbReference type="Proteomes" id="UP000009168"/>
    </source>
</evidence>
<dbReference type="GeneID" id="24439739"/>
<dbReference type="RefSeq" id="XP_012654024.1">
    <property type="nucleotide sequence ID" value="XM_012798570.1"/>
</dbReference>
<dbReference type="EMBL" id="GG662637">
    <property type="protein sequence ID" value="EWS73453.1"/>
    <property type="molecule type" value="Genomic_DNA"/>
</dbReference>
<evidence type="ECO:0000313" key="1">
    <source>
        <dbReference type="EMBL" id="EWS73453.1"/>
    </source>
</evidence>
<dbReference type="KEGG" id="tet:TTHERM_000590237"/>
<dbReference type="InParanoid" id="W7XAL3"/>
<name>W7XAL3_TETTS</name>
<accession>W7XAL3</accession>
<proteinExistence type="predicted"/>
<keyword evidence="1" id="KW-0418">Kinase</keyword>
<protein>
    <submittedName>
        <fullName evidence="1">Kinase domain protein</fullName>
    </submittedName>
</protein>
<dbReference type="AlphaFoldDB" id="W7XAL3"/>
<gene>
    <name evidence="1" type="ORF">TTHERM_000590237</name>
</gene>
<dbReference type="Proteomes" id="UP000009168">
    <property type="component" value="Unassembled WGS sequence"/>
</dbReference>
<sequence length="473" mass="55159">MEFEEFSLTEKQEKSECISTQSSLYSKDYLNSANSSDLNRSNAYESLIQGEDGDNQSEEQKRRVQTKAIIKNKNKKLMMEQKQFSIVSCIGTQVDDNPDNFILFGEIFCYFKSFLKYCRIGESIAPEYCYLSDFRPVISTQIKNQMIYAYLDCNDMKQQVDEIKNKQIISNNFRKIDYICRKLKSLSDNNAYIFTNHLENYKALIQQYADMVEKVHSTFDYNIEAIQEQLNANFEESLKKANEILDKIQLENPNIILQFFIKKLDAFSLTSKTNMTGGNSNFIELISGQSNPNFISYYFTKFGTPEVLDWKGIVEITMAQFTGNQCFEFDLQSIDGYSIPAKASYNFILLNSREIIPGFSISDVLEIYSYEVNPQILKCLKTKRSLTVQKNTREDICYTIKSEIFLQKFYPEMCQKVNQSEQNSNPYNSNSKIQNQKFSNLDNFSQMYDPCLLQQEIQSELFRINRQINSKLF</sequence>
<organism evidence="1 2">
    <name type="scientific">Tetrahymena thermophila (strain SB210)</name>
    <dbReference type="NCBI Taxonomy" id="312017"/>
    <lineage>
        <taxon>Eukaryota</taxon>
        <taxon>Sar</taxon>
        <taxon>Alveolata</taxon>
        <taxon>Ciliophora</taxon>
        <taxon>Intramacronucleata</taxon>
        <taxon>Oligohymenophorea</taxon>
        <taxon>Hymenostomatida</taxon>
        <taxon>Tetrahymenina</taxon>
        <taxon>Tetrahymenidae</taxon>
        <taxon>Tetrahymena</taxon>
    </lineage>
</organism>
<reference evidence="2" key="1">
    <citation type="journal article" date="2006" name="PLoS Biol.">
        <title>Macronuclear genome sequence of the ciliate Tetrahymena thermophila, a model eukaryote.</title>
        <authorList>
            <person name="Eisen J.A."/>
            <person name="Coyne R.S."/>
            <person name="Wu M."/>
            <person name="Wu D."/>
            <person name="Thiagarajan M."/>
            <person name="Wortman J.R."/>
            <person name="Badger J.H."/>
            <person name="Ren Q."/>
            <person name="Amedeo P."/>
            <person name="Jones K.M."/>
            <person name="Tallon L.J."/>
            <person name="Delcher A.L."/>
            <person name="Salzberg S.L."/>
            <person name="Silva J.C."/>
            <person name="Haas B.J."/>
            <person name="Majoros W.H."/>
            <person name="Farzad M."/>
            <person name="Carlton J.M."/>
            <person name="Smith R.K. Jr."/>
            <person name="Garg J."/>
            <person name="Pearlman R.E."/>
            <person name="Karrer K.M."/>
            <person name="Sun L."/>
            <person name="Manning G."/>
            <person name="Elde N.C."/>
            <person name="Turkewitz A.P."/>
            <person name="Asai D.J."/>
            <person name="Wilkes D.E."/>
            <person name="Wang Y."/>
            <person name="Cai H."/>
            <person name="Collins K."/>
            <person name="Stewart B.A."/>
            <person name="Lee S.R."/>
            <person name="Wilamowska K."/>
            <person name="Weinberg Z."/>
            <person name="Ruzzo W.L."/>
            <person name="Wloga D."/>
            <person name="Gaertig J."/>
            <person name="Frankel J."/>
            <person name="Tsao C.-C."/>
            <person name="Gorovsky M.A."/>
            <person name="Keeling P.J."/>
            <person name="Waller R.F."/>
            <person name="Patron N.J."/>
            <person name="Cherry J.M."/>
            <person name="Stover N.A."/>
            <person name="Krieger C.J."/>
            <person name="del Toro C."/>
            <person name="Ryder H.F."/>
            <person name="Williamson S.C."/>
            <person name="Barbeau R.A."/>
            <person name="Hamilton E.P."/>
            <person name="Orias E."/>
        </authorList>
    </citation>
    <scope>NUCLEOTIDE SEQUENCE [LARGE SCALE GENOMIC DNA]</scope>
    <source>
        <strain evidence="2">SB210</strain>
    </source>
</reference>
<keyword evidence="1" id="KW-0808">Transferase</keyword>
<keyword evidence="2" id="KW-1185">Reference proteome</keyword>
<dbReference type="eggNOG" id="KOG0033">
    <property type="taxonomic scope" value="Eukaryota"/>
</dbReference>
<dbReference type="GO" id="GO:0016301">
    <property type="term" value="F:kinase activity"/>
    <property type="evidence" value="ECO:0007669"/>
    <property type="project" value="UniProtKB-KW"/>
</dbReference>